<dbReference type="RefSeq" id="WP_135710144.1">
    <property type="nucleotide sequence ID" value="NZ_JAQYQV010000001.1"/>
</dbReference>
<dbReference type="EMBL" id="CABFKI010000007">
    <property type="protein sequence ID" value="VTU08225.1"/>
    <property type="molecule type" value="Genomic_DNA"/>
</dbReference>
<comment type="caution">
    <text evidence="1">The sequence shown here is derived from an EMBL/GenBank/DDBJ whole genome shotgun (WGS) entry which is preliminary data.</text>
</comment>
<protein>
    <submittedName>
        <fullName evidence="1">Inner membrane protein yiaV</fullName>
    </submittedName>
</protein>
<reference evidence="1 2" key="1">
    <citation type="submission" date="2019-05" db="EMBL/GenBank/DDBJ databases">
        <authorList>
            <consortium name="Pathogen Informatics"/>
        </authorList>
    </citation>
    <scope>NUCLEOTIDE SEQUENCE [LARGE SCALE GENOMIC DNA]</scope>
    <source>
        <strain evidence="1 2">NM319</strain>
    </source>
</reference>
<evidence type="ECO:0000313" key="1">
    <source>
        <dbReference type="EMBL" id="VTU08225.1"/>
    </source>
</evidence>
<gene>
    <name evidence="1" type="primary">yiaV</name>
    <name evidence="1" type="ORF">SAMEA1410922_01358</name>
</gene>
<name>A0ABY6TMI2_9PAST</name>
<organism evidence="1 2">
    <name type="scientific">Actinobacillus porcinus</name>
    <dbReference type="NCBI Taxonomy" id="51048"/>
    <lineage>
        <taxon>Bacteria</taxon>
        <taxon>Pseudomonadati</taxon>
        <taxon>Pseudomonadota</taxon>
        <taxon>Gammaproteobacteria</taxon>
        <taxon>Pasteurellales</taxon>
        <taxon>Pasteurellaceae</taxon>
        <taxon>Actinobacillus</taxon>
    </lineage>
</organism>
<dbReference type="Gene3D" id="2.40.30.170">
    <property type="match status" value="1"/>
</dbReference>
<sequence length="118" mass="13489">MVKCALYLLLRLKAGNEAELAFPAIPGRVFKAEVIGVLPAIGEHELQANGTLYTRRFIDNEAMPLVVLKLKEDMSEYQLPYGTTAEVAVYTEHAHHLAMMRKILLRMNSWKNYLYLDH</sequence>
<keyword evidence="2" id="KW-1185">Reference proteome</keyword>
<dbReference type="Proteomes" id="UP000308167">
    <property type="component" value="Unassembled WGS sequence"/>
</dbReference>
<proteinExistence type="predicted"/>
<accession>A0ABY6TMI2</accession>
<evidence type="ECO:0000313" key="2">
    <source>
        <dbReference type="Proteomes" id="UP000308167"/>
    </source>
</evidence>